<dbReference type="OrthoDB" id="8641527at2"/>
<dbReference type="InterPro" id="IPR007809">
    <property type="entry name" value="FlgN-like"/>
</dbReference>
<evidence type="ECO:0000313" key="6">
    <source>
        <dbReference type="Proteomes" id="UP000078558"/>
    </source>
</evidence>
<evidence type="ECO:0000256" key="2">
    <source>
        <dbReference type="ARBA" id="ARBA00007703"/>
    </source>
</evidence>
<comment type="similarity">
    <text evidence="2">Belongs to the FlgN family.</text>
</comment>
<keyword evidence="3" id="KW-1005">Bacterial flagellum biogenesis</keyword>
<comment type="function">
    <text evidence="1">Required for the efficient initiation of filament assembly.</text>
</comment>
<dbReference type="Pfam" id="PF05130">
    <property type="entry name" value="FlgN"/>
    <property type="match status" value="1"/>
</dbReference>
<reference evidence="5 6" key="2">
    <citation type="submission" date="2017-08" db="EMBL/GenBank/DDBJ databases">
        <authorList>
            <person name="de Groot N.N."/>
        </authorList>
    </citation>
    <scope>NUCLEOTIDE SEQUENCE [LARGE SCALE GENOMIC DNA]</scope>
    <source>
        <strain evidence="5">Orrdi1</strain>
    </source>
</reference>
<accession>A0A1C3JZ66</accession>
<keyword evidence="4" id="KW-0966">Cell projection</keyword>
<name>A0A1C3JZ66_9BURK</name>
<keyword evidence="4" id="KW-0282">Flagellum</keyword>
<evidence type="ECO:0000256" key="3">
    <source>
        <dbReference type="ARBA" id="ARBA00022795"/>
    </source>
</evidence>
<dbReference type="GO" id="GO:0044780">
    <property type="term" value="P:bacterial-type flagellum assembly"/>
    <property type="evidence" value="ECO:0007669"/>
    <property type="project" value="InterPro"/>
</dbReference>
<dbReference type="STRING" id="1851544.ODI_01669"/>
<evidence type="ECO:0000313" key="4">
    <source>
        <dbReference type="EMBL" id="SBT24549.1"/>
    </source>
</evidence>
<reference evidence="4 6" key="1">
    <citation type="submission" date="2016-06" db="EMBL/GenBank/DDBJ databases">
        <authorList>
            <person name="Kjaerup R.B."/>
            <person name="Dalgaard T.S."/>
            <person name="Juul-Madsen H.R."/>
        </authorList>
    </citation>
    <scope>NUCLEOTIDE SEQUENCE [LARGE SCALE GENOMIC DNA]</scope>
    <source>
        <strain evidence="4">Orrdi1</strain>
    </source>
</reference>
<dbReference type="SUPFAM" id="SSF140566">
    <property type="entry name" value="FlgN-like"/>
    <property type="match status" value="1"/>
</dbReference>
<organism evidence="4 6">
    <name type="scientific">Orrella dioscoreae</name>
    <dbReference type="NCBI Taxonomy" id="1851544"/>
    <lineage>
        <taxon>Bacteria</taxon>
        <taxon>Pseudomonadati</taxon>
        <taxon>Pseudomonadota</taxon>
        <taxon>Betaproteobacteria</taxon>
        <taxon>Burkholderiales</taxon>
        <taxon>Alcaligenaceae</taxon>
        <taxon>Orrella</taxon>
    </lineage>
</organism>
<dbReference type="EMBL" id="LT907988">
    <property type="protein sequence ID" value="SOE49520.1"/>
    <property type="molecule type" value="Genomic_DNA"/>
</dbReference>
<gene>
    <name evidence="4" type="ORF">ODI_01669</name>
    <name evidence="5" type="ORF">ODI_R2133</name>
</gene>
<protein>
    <submittedName>
        <fullName evidence="4">Flagellar biosynthesis protein FlgN</fullName>
    </submittedName>
</protein>
<dbReference type="InterPro" id="IPR036679">
    <property type="entry name" value="FlgN-like_sf"/>
</dbReference>
<dbReference type="RefSeq" id="WP_067750921.1">
    <property type="nucleotide sequence ID" value="NZ_LT907988.1"/>
</dbReference>
<dbReference type="KEGG" id="odi:ODI_R2133"/>
<dbReference type="Proteomes" id="UP000078558">
    <property type="component" value="Chromosome I"/>
</dbReference>
<dbReference type="AlphaFoldDB" id="A0A1C3JZ66"/>
<keyword evidence="6" id="KW-1185">Reference proteome</keyword>
<sequence>MPSPTDDLRTLLLAETAAVQKFAKLLQTESDALTEQGLFDQLPDLTAEKNLLAQELGELAVHRNAALRTLGFGADHAGTQAAAQAHPEIAPIWETLLAHSAEARDLNLQNGTLIDTHLQHVRLSLDALGVVTGANQQLYNAQGRASGLPSGKSLATG</sequence>
<dbReference type="Gene3D" id="1.20.58.300">
    <property type="entry name" value="FlgN-like"/>
    <property type="match status" value="1"/>
</dbReference>
<dbReference type="EMBL" id="FLRC01000010">
    <property type="protein sequence ID" value="SBT24549.1"/>
    <property type="molecule type" value="Genomic_DNA"/>
</dbReference>
<evidence type="ECO:0000256" key="1">
    <source>
        <dbReference type="ARBA" id="ARBA00002397"/>
    </source>
</evidence>
<evidence type="ECO:0000313" key="5">
    <source>
        <dbReference type="EMBL" id="SOE49520.1"/>
    </source>
</evidence>
<proteinExistence type="inferred from homology"/>
<keyword evidence="4" id="KW-0969">Cilium</keyword>